<dbReference type="EMBL" id="QGML01001205">
    <property type="protein sequence ID" value="TVY89542.1"/>
    <property type="molecule type" value="Genomic_DNA"/>
</dbReference>
<comment type="caution">
    <text evidence="1">The sequence shown here is derived from an EMBL/GenBank/DDBJ whole genome shotgun (WGS) entry which is preliminary data.</text>
</comment>
<proteinExistence type="predicted"/>
<evidence type="ECO:0000313" key="2">
    <source>
        <dbReference type="Proteomes" id="UP000315522"/>
    </source>
</evidence>
<keyword evidence="2" id="KW-1185">Reference proteome</keyword>
<sequence length="371" mass="42318">MAIQQIADVDTSSADPKEVRIIIIDPEGTLTIQMYTTAADVDNSERFISGAGSLTHGRLLASIKASKKIVLENSNYFTEELRKRQLNMRGTKLPEKLTLDIKSEHVTSVELWLRAIHPDATMTDEMYSISIKDVWNTLQASRTYEFKLEVLSDWFDEWDHQAFADVTCRYAYKKAGHCDENNPTPYHNLHLPPGIIAGLNNARTNLKTKIHQALYPPIRGFLSGSCSCKAEGMFAYQMALHKSGAWPLEEKLHGNDAISIRELLDRLGNFEYEAPNQDCELCSTDYKTSTVDPCIKSVLENFDGLCLNCIDYPMNKNIYPDFLPFDGGGKVFDKDCHIDHGQPTWWFSWLASRERRKDQPRNNQPRKRLGY</sequence>
<name>A0A559M9A8_9HELO</name>
<accession>A0A559M9A8</accession>
<dbReference type="Proteomes" id="UP000315522">
    <property type="component" value="Unassembled WGS sequence"/>
</dbReference>
<organism evidence="1 2">
    <name type="scientific">Lachnellula willkommii</name>
    <dbReference type="NCBI Taxonomy" id="215461"/>
    <lineage>
        <taxon>Eukaryota</taxon>
        <taxon>Fungi</taxon>
        <taxon>Dikarya</taxon>
        <taxon>Ascomycota</taxon>
        <taxon>Pezizomycotina</taxon>
        <taxon>Leotiomycetes</taxon>
        <taxon>Helotiales</taxon>
        <taxon>Lachnaceae</taxon>
        <taxon>Lachnellula</taxon>
    </lineage>
</organism>
<protein>
    <submittedName>
        <fullName evidence="1">Uncharacterized protein</fullName>
    </submittedName>
</protein>
<dbReference type="AlphaFoldDB" id="A0A559M9A8"/>
<reference evidence="1 2" key="1">
    <citation type="submission" date="2018-05" db="EMBL/GenBank/DDBJ databases">
        <title>Genome sequencing and assembly of the regulated plant pathogen Lachnellula willkommii and related sister species for the development of diagnostic species identification markers.</title>
        <authorList>
            <person name="Giroux E."/>
            <person name="Bilodeau G."/>
        </authorList>
    </citation>
    <scope>NUCLEOTIDE SEQUENCE [LARGE SCALE GENOMIC DNA]</scope>
    <source>
        <strain evidence="1 2">CBS 172.35</strain>
    </source>
</reference>
<evidence type="ECO:0000313" key="1">
    <source>
        <dbReference type="EMBL" id="TVY89542.1"/>
    </source>
</evidence>
<gene>
    <name evidence="1" type="ORF">LAWI1_G006479</name>
</gene>